<dbReference type="AlphaFoldDB" id="A0A0R0LV54"/>
<keyword evidence="2" id="KW-1185">Reference proteome</keyword>
<proteinExistence type="predicted"/>
<dbReference type="EMBL" id="LGUB01000412">
    <property type="protein sequence ID" value="KRH93261.1"/>
    <property type="molecule type" value="Genomic_DNA"/>
</dbReference>
<dbReference type="VEuPathDB" id="MicrosporidiaDB:M153_1213000624"/>
<evidence type="ECO:0000313" key="1">
    <source>
        <dbReference type="EMBL" id="KRH93261.1"/>
    </source>
</evidence>
<reference evidence="1 2" key="1">
    <citation type="submission" date="2015-07" db="EMBL/GenBank/DDBJ databases">
        <title>The genome of Pseudoloma neurophilia, a relevant intracellular parasite of the zebrafish.</title>
        <authorList>
            <person name="Ndikumana S."/>
            <person name="Pelin A."/>
            <person name="Sanders J."/>
            <person name="Corradi N."/>
        </authorList>
    </citation>
    <scope>NUCLEOTIDE SEQUENCE [LARGE SCALE GENOMIC DNA]</scope>
    <source>
        <strain evidence="1 2">MK1</strain>
    </source>
</reference>
<evidence type="ECO:0000313" key="2">
    <source>
        <dbReference type="Proteomes" id="UP000051530"/>
    </source>
</evidence>
<name>A0A0R0LV54_9MICR</name>
<organism evidence="1 2">
    <name type="scientific">Pseudoloma neurophilia</name>
    <dbReference type="NCBI Taxonomy" id="146866"/>
    <lineage>
        <taxon>Eukaryota</taxon>
        <taxon>Fungi</taxon>
        <taxon>Fungi incertae sedis</taxon>
        <taxon>Microsporidia</taxon>
        <taxon>Pseudoloma</taxon>
    </lineage>
</organism>
<accession>A0A0R0LV54</accession>
<sequence>MEMKKKDTRFYTKNSETKEQARERLKITKETRKEARELKEEIYFKTGNEFSYKMHSLKAEPDKLIKIEKKDPIFTQRKVVQLNFEILRIEKKLRKMMPIFKVNKIKFGSQGKIKEVKSKSEYKANDRKVVLLKNYLKKLYSAKNDLL</sequence>
<comment type="caution">
    <text evidence="1">The sequence shown here is derived from an EMBL/GenBank/DDBJ whole genome shotgun (WGS) entry which is preliminary data.</text>
</comment>
<protein>
    <submittedName>
        <fullName evidence="1">Uncharacterized protein</fullName>
    </submittedName>
</protein>
<dbReference type="Proteomes" id="UP000051530">
    <property type="component" value="Unassembled WGS sequence"/>
</dbReference>
<gene>
    <name evidence="1" type="ORF">M153_1213000624</name>
</gene>
<dbReference type="OrthoDB" id="2190169at2759"/>